<feature type="signal peptide" evidence="1">
    <location>
        <begin position="1"/>
        <end position="18"/>
    </location>
</feature>
<reference evidence="2 3" key="1">
    <citation type="journal article" date="2019" name="Commun. Biol.">
        <title>The bagworm genome reveals a unique fibroin gene that provides high tensile strength.</title>
        <authorList>
            <person name="Kono N."/>
            <person name="Nakamura H."/>
            <person name="Ohtoshi R."/>
            <person name="Tomita M."/>
            <person name="Numata K."/>
            <person name="Arakawa K."/>
        </authorList>
    </citation>
    <scope>NUCLEOTIDE SEQUENCE [LARGE SCALE GENOMIC DNA]</scope>
</reference>
<name>A0A4C1YDM3_EUMVA</name>
<protein>
    <submittedName>
        <fullName evidence="2">Uncharacterized protein</fullName>
    </submittedName>
</protein>
<evidence type="ECO:0000256" key="1">
    <source>
        <dbReference type="SAM" id="SignalP"/>
    </source>
</evidence>
<gene>
    <name evidence="2" type="ORF">EVAR_41170_1</name>
</gene>
<keyword evidence="1" id="KW-0732">Signal</keyword>
<proteinExistence type="predicted"/>
<evidence type="ECO:0000313" key="2">
    <source>
        <dbReference type="EMBL" id="GBP72952.1"/>
    </source>
</evidence>
<evidence type="ECO:0000313" key="3">
    <source>
        <dbReference type="Proteomes" id="UP000299102"/>
    </source>
</evidence>
<keyword evidence="3" id="KW-1185">Reference proteome</keyword>
<dbReference type="AlphaFoldDB" id="A0A4C1YDM3"/>
<feature type="chain" id="PRO_5020038208" evidence="1">
    <location>
        <begin position="19"/>
        <end position="145"/>
    </location>
</feature>
<dbReference type="Proteomes" id="UP000299102">
    <property type="component" value="Unassembled WGS sequence"/>
</dbReference>
<dbReference type="EMBL" id="BGZK01001161">
    <property type="protein sequence ID" value="GBP72952.1"/>
    <property type="molecule type" value="Genomic_DNA"/>
</dbReference>
<sequence length="145" mass="16180">MIASTNVNLLILELVLHGDAPLVPLHVAGGGGSTDVGLVITPQKVTPLKSGVMSLTPLGDPLTVRSVFTEIGIQSIRLTRKMDSLHSNKQKTSCYGDFSTATIDWQLGYFNFCVQHELHMWRPQNNCDTYAKMTAIYRWRIRLHI</sequence>
<organism evidence="2 3">
    <name type="scientific">Eumeta variegata</name>
    <name type="common">Bagworm moth</name>
    <name type="synonym">Eumeta japonica</name>
    <dbReference type="NCBI Taxonomy" id="151549"/>
    <lineage>
        <taxon>Eukaryota</taxon>
        <taxon>Metazoa</taxon>
        <taxon>Ecdysozoa</taxon>
        <taxon>Arthropoda</taxon>
        <taxon>Hexapoda</taxon>
        <taxon>Insecta</taxon>
        <taxon>Pterygota</taxon>
        <taxon>Neoptera</taxon>
        <taxon>Endopterygota</taxon>
        <taxon>Lepidoptera</taxon>
        <taxon>Glossata</taxon>
        <taxon>Ditrysia</taxon>
        <taxon>Tineoidea</taxon>
        <taxon>Psychidae</taxon>
        <taxon>Oiketicinae</taxon>
        <taxon>Eumeta</taxon>
    </lineage>
</organism>
<comment type="caution">
    <text evidence="2">The sequence shown here is derived from an EMBL/GenBank/DDBJ whole genome shotgun (WGS) entry which is preliminary data.</text>
</comment>
<accession>A0A4C1YDM3</accession>